<dbReference type="OrthoDB" id="7060517at2"/>
<evidence type="ECO:0000313" key="1">
    <source>
        <dbReference type="EMBL" id="AKP51888.1"/>
    </source>
</evidence>
<dbReference type="STRING" id="320787.CA2015_2476"/>
<dbReference type="AlphaFoldDB" id="A0A0H4PGE4"/>
<dbReference type="Proteomes" id="UP000036520">
    <property type="component" value="Chromosome"/>
</dbReference>
<keyword evidence="2" id="KW-1185">Reference proteome</keyword>
<accession>A0A0H4PGE4</accession>
<organism evidence="1 2">
    <name type="scientific">Cyclobacterium amurskyense</name>
    <dbReference type="NCBI Taxonomy" id="320787"/>
    <lineage>
        <taxon>Bacteria</taxon>
        <taxon>Pseudomonadati</taxon>
        <taxon>Bacteroidota</taxon>
        <taxon>Cytophagia</taxon>
        <taxon>Cytophagales</taxon>
        <taxon>Cyclobacteriaceae</taxon>
        <taxon>Cyclobacterium</taxon>
    </lineage>
</organism>
<dbReference type="Pfam" id="PF22668">
    <property type="entry name" value="DUF7009"/>
    <property type="match status" value="1"/>
</dbReference>
<gene>
    <name evidence="1" type="ORF">CA2015_2476</name>
</gene>
<dbReference type="KEGG" id="camu:CA2015_2476"/>
<protein>
    <submittedName>
        <fullName evidence="1">Uncharacterized protein</fullName>
    </submittedName>
</protein>
<dbReference type="InterPro" id="IPR053825">
    <property type="entry name" value="DUF7009"/>
</dbReference>
<name>A0A0H4PGE4_9BACT</name>
<proteinExistence type="predicted"/>
<dbReference type="EMBL" id="CP012040">
    <property type="protein sequence ID" value="AKP51888.1"/>
    <property type="molecule type" value="Genomic_DNA"/>
</dbReference>
<reference evidence="1 2" key="1">
    <citation type="submission" date="2015-07" db="EMBL/GenBank/DDBJ databases">
        <authorList>
            <person name="Kim K.M."/>
        </authorList>
    </citation>
    <scope>NUCLEOTIDE SEQUENCE [LARGE SCALE GENOMIC DNA]</scope>
    <source>
        <strain evidence="1 2">KCTC 12363</strain>
    </source>
</reference>
<sequence>MKIRIHLNTIRLRLSQNEVNQLAKGTEIKEVLNLPAPYPSFIYSVKPMNKDNDLTISFETQHLSISLSESEIKTWANTEQIGISKNLPLPGEAMLKVLIEKDFQCLHKRPGEDETDNFPNPQA</sequence>
<evidence type="ECO:0000313" key="2">
    <source>
        <dbReference type="Proteomes" id="UP000036520"/>
    </source>
</evidence>
<dbReference type="RefSeq" id="WP_048642184.1">
    <property type="nucleotide sequence ID" value="NZ_CAXBGM010000117.1"/>
</dbReference>